<comment type="similarity">
    <text evidence="2 11">Belongs to the mitochondrial carrier (TC 2.A.29) family.</text>
</comment>
<dbReference type="InterPro" id="IPR044677">
    <property type="entry name" value="SLC25A3/Pic2/Mir1-like"/>
</dbReference>
<reference evidence="14" key="1">
    <citation type="journal article" date="2021" name="Microbiol. Resour. Announc.">
        <title>LGAAP: Leishmaniinae Genome Assembly and Annotation Pipeline.</title>
        <authorList>
            <person name="Almutairi H."/>
            <person name="Urbaniak M.D."/>
            <person name="Bates M.D."/>
            <person name="Jariyapan N."/>
            <person name="Kwakye-Nuako G."/>
            <person name="Thomaz-Soccol V."/>
            <person name="Al-Salem W.S."/>
            <person name="Dillon R.J."/>
            <person name="Bates P.A."/>
            <person name="Gatherer D."/>
        </authorList>
    </citation>
    <scope>NUCLEOTIDE SEQUENCE [LARGE SCALE GENOMIC DNA]</scope>
</reference>
<evidence type="ECO:0000256" key="2">
    <source>
        <dbReference type="ARBA" id="ARBA00006375"/>
    </source>
</evidence>
<evidence type="ECO:0000313" key="14">
    <source>
        <dbReference type="Proteomes" id="UP000673552"/>
    </source>
</evidence>
<keyword evidence="8" id="KW-0496">Mitochondrion</keyword>
<keyword evidence="14" id="KW-1185">Reference proteome</keyword>
<dbReference type="GO" id="GO:0005743">
    <property type="term" value="C:mitochondrial inner membrane"/>
    <property type="evidence" value="ECO:0007669"/>
    <property type="project" value="UniProtKB-SubCell"/>
</dbReference>
<evidence type="ECO:0000256" key="8">
    <source>
        <dbReference type="ARBA" id="ARBA00023128"/>
    </source>
</evidence>
<dbReference type="PANTHER" id="PTHR45671:SF28">
    <property type="entry name" value="CARRIER PROTEIN, PUTATIVE-RELATED"/>
    <property type="match status" value="1"/>
</dbReference>
<keyword evidence="5" id="KW-0677">Repeat</keyword>
<dbReference type="InterPro" id="IPR018108">
    <property type="entry name" value="MCP_transmembrane"/>
</dbReference>
<dbReference type="EMBL" id="JAFEUZ010000005">
    <property type="protein sequence ID" value="KAG5487036.1"/>
    <property type="molecule type" value="Genomic_DNA"/>
</dbReference>
<dbReference type="GO" id="GO:1990547">
    <property type="term" value="P:mitochondrial phosphate ion transmembrane transport"/>
    <property type="evidence" value="ECO:0007669"/>
    <property type="project" value="InterPro"/>
</dbReference>
<reference evidence="14" key="2">
    <citation type="journal article" date="2021" name="Sci. Data">
        <title>Chromosome-scale genome sequencing, assembly and annotation of six genomes from subfamily Leishmaniinae.</title>
        <authorList>
            <person name="Almutairi H."/>
            <person name="Urbaniak M.D."/>
            <person name="Bates M.D."/>
            <person name="Jariyapan N."/>
            <person name="Kwakye-Nuako G."/>
            <person name="Thomaz Soccol V."/>
            <person name="Al-Salem W.S."/>
            <person name="Dillon R.J."/>
            <person name="Bates P.A."/>
            <person name="Gatherer D."/>
        </authorList>
    </citation>
    <scope>NUCLEOTIDE SEQUENCE [LARGE SCALE GENOMIC DNA]</scope>
</reference>
<comment type="subcellular location">
    <subcellularLocation>
        <location evidence="1">Mitochondrion inner membrane</location>
        <topology evidence="1">Multi-pass membrane protein</topology>
    </subcellularLocation>
</comment>
<feature type="repeat" description="Solcar" evidence="10">
    <location>
        <begin position="371"/>
        <end position="484"/>
    </location>
</feature>
<evidence type="ECO:0000256" key="11">
    <source>
        <dbReference type="RuleBase" id="RU000488"/>
    </source>
</evidence>
<dbReference type="AlphaFoldDB" id="A0A836H570"/>
<evidence type="ECO:0000256" key="5">
    <source>
        <dbReference type="ARBA" id="ARBA00022737"/>
    </source>
</evidence>
<dbReference type="GeneID" id="92517577"/>
<dbReference type="GO" id="GO:0005315">
    <property type="term" value="F:phosphate transmembrane transporter activity"/>
    <property type="evidence" value="ECO:0007669"/>
    <property type="project" value="InterPro"/>
</dbReference>
<evidence type="ECO:0000256" key="12">
    <source>
        <dbReference type="SAM" id="Phobius"/>
    </source>
</evidence>
<keyword evidence="9 10" id="KW-0472">Membrane</keyword>
<proteinExistence type="inferred from homology"/>
<feature type="repeat" description="Solcar" evidence="10">
    <location>
        <begin position="267"/>
        <end position="351"/>
    </location>
</feature>
<dbReference type="Proteomes" id="UP000673552">
    <property type="component" value="Unassembled WGS sequence"/>
</dbReference>
<evidence type="ECO:0000256" key="7">
    <source>
        <dbReference type="ARBA" id="ARBA00022989"/>
    </source>
</evidence>
<evidence type="ECO:0000256" key="6">
    <source>
        <dbReference type="ARBA" id="ARBA00022792"/>
    </source>
</evidence>
<feature type="transmembrane region" description="Helical" evidence="12">
    <location>
        <begin position="145"/>
        <end position="164"/>
    </location>
</feature>
<dbReference type="Pfam" id="PF00153">
    <property type="entry name" value="Mito_carr"/>
    <property type="match status" value="3"/>
</dbReference>
<keyword evidence="3 11" id="KW-0813">Transport</keyword>
<dbReference type="OrthoDB" id="427452at2759"/>
<evidence type="ECO:0000256" key="4">
    <source>
        <dbReference type="ARBA" id="ARBA00022692"/>
    </source>
</evidence>
<evidence type="ECO:0000256" key="9">
    <source>
        <dbReference type="ARBA" id="ARBA00023136"/>
    </source>
</evidence>
<evidence type="ECO:0008006" key="15">
    <source>
        <dbReference type="Google" id="ProtNLM"/>
    </source>
</evidence>
<keyword evidence="6" id="KW-0999">Mitochondrion inner membrane</keyword>
<feature type="repeat" description="Solcar" evidence="10">
    <location>
        <begin position="144"/>
        <end position="232"/>
    </location>
</feature>
<evidence type="ECO:0000256" key="1">
    <source>
        <dbReference type="ARBA" id="ARBA00004448"/>
    </source>
</evidence>
<gene>
    <name evidence="13" type="ORF">LSCM1_07705</name>
</gene>
<protein>
    <recommendedName>
        <fullName evidence="15">Phosphate carrier protein, mitochondrial-like protein</fullName>
    </recommendedName>
</protein>
<dbReference type="RefSeq" id="XP_067181270.1">
    <property type="nucleotide sequence ID" value="XM_067325065.1"/>
</dbReference>
<dbReference type="PROSITE" id="PS50920">
    <property type="entry name" value="SOLCAR"/>
    <property type="match status" value="3"/>
</dbReference>
<comment type="caution">
    <text evidence="13">The sequence shown here is derived from an EMBL/GenBank/DDBJ whole genome shotgun (WGS) entry which is preliminary data.</text>
</comment>
<accession>A0A836H570</accession>
<keyword evidence="7 12" id="KW-1133">Transmembrane helix</keyword>
<name>A0A836H570_9TRYP</name>
<dbReference type="KEGG" id="lmat:92517577"/>
<feature type="transmembrane region" description="Helical" evidence="12">
    <location>
        <begin position="104"/>
        <end position="125"/>
    </location>
</feature>
<organism evidence="13 14">
    <name type="scientific">Leishmania martiniquensis</name>
    <dbReference type="NCBI Taxonomy" id="1580590"/>
    <lineage>
        <taxon>Eukaryota</taxon>
        <taxon>Discoba</taxon>
        <taxon>Euglenozoa</taxon>
        <taxon>Kinetoplastea</taxon>
        <taxon>Metakinetoplastina</taxon>
        <taxon>Trypanosomatida</taxon>
        <taxon>Trypanosomatidae</taxon>
        <taxon>Leishmaniinae</taxon>
        <taxon>Leishmania</taxon>
    </lineage>
</organism>
<feature type="transmembrane region" description="Helical" evidence="12">
    <location>
        <begin position="342"/>
        <end position="361"/>
    </location>
</feature>
<dbReference type="SUPFAM" id="SSF103506">
    <property type="entry name" value="Mitochondrial carrier"/>
    <property type="match status" value="1"/>
</dbReference>
<evidence type="ECO:0000256" key="10">
    <source>
        <dbReference type="PROSITE-ProRule" id="PRU00282"/>
    </source>
</evidence>
<evidence type="ECO:0000313" key="13">
    <source>
        <dbReference type="EMBL" id="KAG5487036.1"/>
    </source>
</evidence>
<feature type="transmembrane region" description="Helical" evidence="12">
    <location>
        <begin position="373"/>
        <end position="394"/>
    </location>
</feature>
<dbReference type="Gene3D" id="1.50.40.10">
    <property type="entry name" value="Mitochondrial carrier domain"/>
    <property type="match status" value="1"/>
</dbReference>
<sequence>MRPPSAQASACVYAQSDHAKRVPPIPARFSVHNRSFAQHGSEVDAYSNRADDLGAGGGSTTAAEMVNVVASAALLLPGAGGGVAAGPSVSPVASARERLCFRHFLCVSAATALMGVLLVACVWRSTAAHNIDAATGKVRPHSFQYFAYCFLGGSVVGLVHLVMAPIDILKCRVQVGEYRSFQEGFLHLFRVEASGSAYRVIPLLFRGWLPMLWGYCLQGSLKFSLYEILKYALLTTPAEAEARAKEAAAVAASVPVSSPTAHASGVYQFFAFLFSSCLAETVADLALAPWEAVKIRMQTLASFPVHLRVALPRMWETEGLHGFYKGLVPLWCRQVPYTMMKFSSFECIVGGLPGLFTRLGLMDAAAPSVVDKLVVSMLAGVLAGLLCGVVSHPADTVLSKMNQRPSAFPSSAAPLLASIVSDVSCAGMSHGKASLMPGGAAHSLLDVVHEVGWHGMWKGLTPRLLMVISLTALQWVTYDGFKVWAGLPTTGDAK</sequence>
<keyword evidence="4 10" id="KW-0812">Transmembrane</keyword>
<dbReference type="PANTHER" id="PTHR45671">
    <property type="entry name" value="SOLUTE CARRIER FAMILY 25 (MITOCHONDRIAL CARRIER PHOSPHATE CARRIER), MEMBER 3, LIKE-RELATED-RELATED"/>
    <property type="match status" value="1"/>
</dbReference>
<dbReference type="InterPro" id="IPR023395">
    <property type="entry name" value="MCP_dom_sf"/>
</dbReference>
<evidence type="ECO:0000256" key="3">
    <source>
        <dbReference type="ARBA" id="ARBA00022448"/>
    </source>
</evidence>